<keyword evidence="3" id="KW-1185">Reference proteome</keyword>
<evidence type="ECO:0000256" key="1">
    <source>
        <dbReference type="SAM" id="MobiDB-lite"/>
    </source>
</evidence>
<protein>
    <submittedName>
        <fullName evidence="2">Uncharacterized protein</fullName>
    </submittedName>
</protein>
<feature type="compositionally biased region" description="Acidic residues" evidence="1">
    <location>
        <begin position="26"/>
        <end position="45"/>
    </location>
</feature>
<gene>
    <name evidence="2" type="ORF">ACFY35_36405</name>
</gene>
<accession>A0ABW6WPP4</accession>
<dbReference type="Proteomes" id="UP001602245">
    <property type="component" value="Unassembled WGS sequence"/>
</dbReference>
<evidence type="ECO:0000313" key="2">
    <source>
        <dbReference type="EMBL" id="MFF5294953.1"/>
    </source>
</evidence>
<feature type="compositionally biased region" description="Acidic residues" evidence="1">
    <location>
        <begin position="7"/>
        <end position="16"/>
    </location>
</feature>
<dbReference type="RefSeq" id="WP_020517414.1">
    <property type="nucleotide sequence ID" value="NZ_JBIAZU010000007.1"/>
</dbReference>
<reference evidence="2 3" key="1">
    <citation type="submission" date="2024-10" db="EMBL/GenBank/DDBJ databases">
        <title>The Natural Products Discovery Center: Release of the First 8490 Sequenced Strains for Exploring Actinobacteria Biosynthetic Diversity.</title>
        <authorList>
            <person name="Kalkreuter E."/>
            <person name="Kautsar S.A."/>
            <person name="Yang D."/>
            <person name="Bader C.D."/>
            <person name="Teijaro C.N."/>
            <person name="Fluegel L."/>
            <person name="Davis C.M."/>
            <person name="Simpson J.R."/>
            <person name="Lauterbach L."/>
            <person name="Steele A.D."/>
            <person name="Gui C."/>
            <person name="Meng S."/>
            <person name="Li G."/>
            <person name="Viehrig K."/>
            <person name="Ye F."/>
            <person name="Su P."/>
            <person name="Kiefer A.F."/>
            <person name="Nichols A."/>
            <person name="Cepeda A.J."/>
            <person name="Yan W."/>
            <person name="Fan B."/>
            <person name="Jiang Y."/>
            <person name="Adhikari A."/>
            <person name="Zheng C.-J."/>
            <person name="Schuster L."/>
            <person name="Cowan T.M."/>
            <person name="Smanski M.J."/>
            <person name="Chevrette M.G."/>
            <person name="De Carvalho L.P.S."/>
            <person name="Shen B."/>
        </authorList>
    </citation>
    <scope>NUCLEOTIDE SEQUENCE [LARGE SCALE GENOMIC DNA]</scope>
    <source>
        <strain evidence="2 3">NPDC000087</strain>
    </source>
</reference>
<dbReference type="EMBL" id="JBIAZU010000007">
    <property type="protein sequence ID" value="MFF5294953.1"/>
    <property type="molecule type" value="Genomic_DNA"/>
</dbReference>
<organism evidence="2 3">
    <name type="scientific">Paractinoplanes globisporus</name>
    <dbReference type="NCBI Taxonomy" id="113565"/>
    <lineage>
        <taxon>Bacteria</taxon>
        <taxon>Bacillati</taxon>
        <taxon>Actinomycetota</taxon>
        <taxon>Actinomycetes</taxon>
        <taxon>Micromonosporales</taxon>
        <taxon>Micromonosporaceae</taxon>
        <taxon>Paractinoplanes</taxon>
    </lineage>
</organism>
<comment type="caution">
    <text evidence="2">The sequence shown here is derived from an EMBL/GenBank/DDBJ whole genome shotgun (WGS) entry which is preliminary data.</text>
</comment>
<sequence>MTYPENIDLEIPEADAAEQAAAARFEDDDGEPETSLDDETPEWDAQEQGRVVELEDDEYR</sequence>
<feature type="region of interest" description="Disordered" evidence="1">
    <location>
        <begin position="1"/>
        <end position="60"/>
    </location>
</feature>
<evidence type="ECO:0000313" key="3">
    <source>
        <dbReference type="Proteomes" id="UP001602245"/>
    </source>
</evidence>
<name>A0ABW6WPP4_9ACTN</name>
<proteinExistence type="predicted"/>